<evidence type="ECO:0000313" key="2">
    <source>
        <dbReference type="EMBL" id="NNJ31817.1"/>
    </source>
</evidence>
<protein>
    <submittedName>
        <fullName evidence="2">Delta-lactam-biosynthetic de-N-acetylase</fullName>
    </submittedName>
</protein>
<dbReference type="EMBL" id="JAAOXG010000040">
    <property type="protein sequence ID" value="NNJ31817.1"/>
    <property type="molecule type" value="Genomic_DNA"/>
</dbReference>
<accession>A0ABX1VYB5</accession>
<name>A0ABX1VYB5_9FIRM</name>
<dbReference type="InterPro" id="IPR014235">
    <property type="entry name" value="Spore_PdaA"/>
</dbReference>
<feature type="domain" description="NodB homology" evidence="1">
    <location>
        <begin position="95"/>
        <end position="277"/>
    </location>
</feature>
<dbReference type="InterPro" id="IPR050248">
    <property type="entry name" value="Polysacc_deacetylase_ArnD"/>
</dbReference>
<dbReference type="Gene3D" id="3.20.20.370">
    <property type="entry name" value="Glycoside hydrolase/deacetylase"/>
    <property type="match status" value="1"/>
</dbReference>
<organism evidence="2 3">
    <name type="scientific">Lacrimispora defluvii</name>
    <dbReference type="NCBI Taxonomy" id="2719233"/>
    <lineage>
        <taxon>Bacteria</taxon>
        <taxon>Bacillati</taxon>
        <taxon>Bacillota</taxon>
        <taxon>Clostridia</taxon>
        <taxon>Lachnospirales</taxon>
        <taxon>Lachnospiraceae</taxon>
        <taxon>Lacrimispora</taxon>
    </lineage>
</organism>
<dbReference type="InterPro" id="IPR011330">
    <property type="entry name" value="Glyco_hydro/deAcase_b/a-brl"/>
</dbReference>
<comment type="caution">
    <text evidence="2">The sequence shown here is derived from an EMBL/GenBank/DDBJ whole genome shotgun (WGS) entry which is preliminary data.</text>
</comment>
<keyword evidence="3" id="KW-1185">Reference proteome</keyword>
<gene>
    <name evidence="2" type="primary">pdaA</name>
    <name evidence="2" type="ORF">G9470_18760</name>
</gene>
<sequence length="285" mass="32641">MKWFNRLRLAEKIRTFSISPETGKKGLKIFLFLLCAFFAGRLGAMFAEHHRVVETAAEGNWGLSFQQEGQPPVANATMDYLKQFNAYYAQKTPDKVLYLTFDAGYENGNTAAILDALKKHHAPATFFVVGNYIETAPELVKRMIAEGHTVGNHTYHHPDMSKMSSKESFEKELGDLETLFEQTTGQKMKKYYRPPQGKYSESNLQMAKDMGYKTFFWSLAYVDWYQDKQPSKEEAFKKLLGRIHPGAIVLLHSTSSTNAQILDELLTKWEEMGYQFKSLDELVSQ</sequence>
<evidence type="ECO:0000259" key="1">
    <source>
        <dbReference type="PROSITE" id="PS51677"/>
    </source>
</evidence>
<proteinExistence type="predicted"/>
<dbReference type="RefSeq" id="WP_170822940.1">
    <property type="nucleotide sequence ID" value="NZ_JAAOXG010000040.1"/>
</dbReference>
<reference evidence="2 3" key="1">
    <citation type="submission" date="2020-03" db="EMBL/GenBank/DDBJ databases">
        <title>Genome Sequence of industrial isolate, B5A.</title>
        <authorList>
            <person name="Sharma S."/>
            <person name="Patil P.B."/>
            <person name="Korpole S."/>
        </authorList>
    </citation>
    <scope>NUCLEOTIDE SEQUENCE [LARGE SCALE GENOMIC DNA]</scope>
    <source>
        <strain evidence="2 3">PI-S10-B5A</strain>
    </source>
</reference>
<dbReference type="SUPFAM" id="SSF88713">
    <property type="entry name" value="Glycoside hydrolase/deacetylase"/>
    <property type="match status" value="1"/>
</dbReference>
<dbReference type="PROSITE" id="PS51677">
    <property type="entry name" value="NODB"/>
    <property type="match status" value="1"/>
</dbReference>
<dbReference type="Pfam" id="PF01522">
    <property type="entry name" value="Polysacc_deac_1"/>
    <property type="match status" value="1"/>
</dbReference>
<dbReference type="InterPro" id="IPR002509">
    <property type="entry name" value="NODB_dom"/>
</dbReference>
<evidence type="ECO:0000313" key="3">
    <source>
        <dbReference type="Proteomes" id="UP000539052"/>
    </source>
</evidence>
<dbReference type="PANTHER" id="PTHR10587:SF78">
    <property type="entry name" value="PEPTIDOGLYCAN-N-ACETYLMURAMIC ACID DEACETYLASE PDAA"/>
    <property type="match status" value="1"/>
</dbReference>
<dbReference type="PANTHER" id="PTHR10587">
    <property type="entry name" value="GLYCOSYL TRANSFERASE-RELATED"/>
    <property type="match status" value="1"/>
</dbReference>
<dbReference type="CDD" id="cd10948">
    <property type="entry name" value="CE4_BsPdaA_like"/>
    <property type="match status" value="1"/>
</dbReference>
<dbReference type="Proteomes" id="UP000539052">
    <property type="component" value="Unassembled WGS sequence"/>
</dbReference>
<dbReference type="NCBIfam" id="TIGR02884">
    <property type="entry name" value="spore_pdaA"/>
    <property type="match status" value="1"/>
</dbReference>